<dbReference type="InterPro" id="IPR019801">
    <property type="entry name" value="Glyco_hydro_35_CS"/>
</dbReference>
<dbReference type="FunFam" id="2.60.120.260:FF:000049">
    <property type="entry name" value="Beta-galactosidase"/>
    <property type="match status" value="1"/>
</dbReference>
<dbReference type="FunFam" id="3.20.20.80:FF:000036">
    <property type="entry name" value="Beta-galactosidase"/>
    <property type="match status" value="1"/>
</dbReference>
<evidence type="ECO:0000256" key="4">
    <source>
        <dbReference type="PIRSR" id="PIRSR006336-1"/>
    </source>
</evidence>
<dbReference type="Pfam" id="PF21317">
    <property type="entry name" value="BetaGal_ABD_1"/>
    <property type="match status" value="1"/>
</dbReference>
<dbReference type="InterPro" id="IPR026283">
    <property type="entry name" value="B-gal_1-like"/>
</dbReference>
<feature type="active site" description="Proton donor" evidence="4">
    <location>
        <position position="221"/>
    </location>
</feature>
<dbReference type="InterPro" id="IPR001944">
    <property type="entry name" value="Glycoside_Hdrlase_35"/>
</dbReference>
<dbReference type="PROSITE" id="PS01182">
    <property type="entry name" value="GLYCOSYL_HYDROL_F35"/>
    <property type="match status" value="1"/>
</dbReference>
<evidence type="ECO:0000256" key="1">
    <source>
        <dbReference type="ARBA" id="ARBA00009809"/>
    </source>
</evidence>
<dbReference type="Pfam" id="PF01301">
    <property type="entry name" value="Glyco_hydro_35"/>
    <property type="match status" value="1"/>
</dbReference>
<keyword evidence="2 5" id="KW-0378">Hydrolase</keyword>
<dbReference type="KEGG" id="cmk:103180284"/>
<dbReference type="PIRSF" id="PIRSF006336">
    <property type="entry name" value="B-gal"/>
    <property type="match status" value="1"/>
</dbReference>
<dbReference type="Gene3D" id="3.20.20.80">
    <property type="entry name" value="Glycosidases"/>
    <property type="match status" value="1"/>
</dbReference>
<evidence type="ECO:0000313" key="10">
    <source>
        <dbReference type="EMBL" id="AFO97647.1"/>
    </source>
</evidence>
<dbReference type="EMBL" id="JW865130">
    <property type="protein sequence ID" value="AFO97647.1"/>
    <property type="molecule type" value="mRNA"/>
</dbReference>
<keyword evidence="3 5" id="KW-0326">Glycosidase</keyword>
<evidence type="ECO:0000256" key="6">
    <source>
        <dbReference type="RuleBase" id="RU003679"/>
    </source>
</evidence>
<feature type="active site" description="Nucleophile" evidence="4">
    <location>
        <position position="294"/>
    </location>
</feature>
<dbReference type="Pfam" id="PF21467">
    <property type="entry name" value="BetaGal_gal-bd"/>
    <property type="match status" value="1"/>
</dbReference>
<dbReference type="SUPFAM" id="SSF49785">
    <property type="entry name" value="Galactose-binding domain-like"/>
    <property type="match status" value="1"/>
</dbReference>
<dbReference type="GO" id="GO:0005975">
    <property type="term" value="P:carbohydrate metabolic process"/>
    <property type="evidence" value="ECO:0007669"/>
    <property type="project" value="InterPro"/>
</dbReference>
<dbReference type="InterPro" id="IPR031330">
    <property type="entry name" value="Gly_Hdrlase_35_cat"/>
</dbReference>
<dbReference type="RefSeq" id="XP_042199866.1">
    <property type="nucleotide sequence ID" value="XM_042343932.1"/>
</dbReference>
<dbReference type="InterPro" id="IPR048912">
    <property type="entry name" value="BetaGal1-like_ABD1"/>
</dbReference>
<dbReference type="GO" id="GO:0004565">
    <property type="term" value="F:beta-galactosidase activity"/>
    <property type="evidence" value="ECO:0007669"/>
    <property type="project" value="UniProtKB-EC"/>
</dbReference>
<dbReference type="InterPro" id="IPR008979">
    <property type="entry name" value="Galactose-bd-like_sf"/>
</dbReference>
<dbReference type="EC" id="3.2.1.23" evidence="5"/>
<feature type="domain" description="Beta-galactosidase galactose-binding" evidence="9">
    <location>
        <begin position="566"/>
        <end position="625"/>
    </location>
</feature>
<dbReference type="PRINTS" id="PR00742">
    <property type="entry name" value="GLHYDRLASE35"/>
</dbReference>
<dbReference type="InterPro" id="IPR048913">
    <property type="entry name" value="BetaGal_gal-bd"/>
</dbReference>
<dbReference type="OrthoDB" id="1657402at2759"/>
<evidence type="ECO:0000256" key="5">
    <source>
        <dbReference type="RuleBase" id="RU000675"/>
    </source>
</evidence>
<evidence type="ECO:0000259" key="8">
    <source>
        <dbReference type="Pfam" id="PF21317"/>
    </source>
</evidence>
<feature type="domain" description="Beta-galactosidase 1-like first all-beta" evidence="8">
    <location>
        <begin position="441"/>
        <end position="542"/>
    </location>
</feature>
<evidence type="ECO:0000259" key="9">
    <source>
        <dbReference type="Pfam" id="PF21467"/>
    </source>
</evidence>
<evidence type="ECO:0000259" key="7">
    <source>
        <dbReference type="Pfam" id="PF01301"/>
    </source>
</evidence>
<dbReference type="Gene3D" id="2.60.120.260">
    <property type="entry name" value="Galactose-binding domain-like"/>
    <property type="match status" value="2"/>
</dbReference>
<accession>V9KI32</accession>
<dbReference type="SUPFAM" id="SSF51445">
    <property type="entry name" value="(Trans)glycosidases"/>
    <property type="match status" value="1"/>
</dbReference>
<proteinExistence type="evidence at transcript level"/>
<evidence type="ECO:0000256" key="2">
    <source>
        <dbReference type="ARBA" id="ARBA00022801"/>
    </source>
</evidence>
<evidence type="ECO:0000256" key="3">
    <source>
        <dbReference type="ARBA" id="ARBA00023295"/>
    </source>
</evidence>
<dbReference type="GeneID" id="103180284"/>
<dbReference type="InterPro" id="IPR017853">
    <property type="entry name" value="GH"/>
</dbReference>
<reference evidence="10" key="1">
    <citation type="journal article" date="2014" name="Nature">
        <title>Elephant shark genome provides unique insights into gnathostome evolution.</title>
        <authorList>
            <consortium name="International Elephant Shark Genome Sequencing Consortium"/>
            <person name="Venkatesh B."/>
            <person name="Lee A.P."/>
            <person name="Ravi V."/>
            <person name="Maurya A.K."/>
            <person name="Lian M.M."/>
            <person name="Swann J.B."/>
            <person name="Ohta Y."/>
            <person name="Flajnik M.F."/>
            <person name="Sutoh Y."/>
            <person name="Kasahara M."/>
            <person name="Hoon S."/>
            <person name="Gangu V."/>
            <person name="Roy S.W."/>
            <person name="Irimia M."/>
            <person name="Korzh V."/>
            <person name="Kondrychyn I."/>
            <person name="Lim Z.W."/>
            <person name="Tay B.H."/>
            <person name="Tohari S."/>
            <person name="Kong K.W."/>
            <person name="Ho S."/>
            <person name="Lorente-Galdos B."/>
            <person name="Quilez J."/>
            <person name="Marques-Bonet T."/>
            <person name="Raney B.J."/>
            <person name="Ingham P.W."/>
            <person name="Tay A."/>
            <person name="Hillier L.W."/>
            <person name="Minx P."/>
            <person name="Boehm T."/>
            <person name="Wilson R.K."/>
            <person name="Brenner S."/>
            <person name="Warren W.C."/>
        </authorList>
    </citation>
    <scope>NUCLEOTIDE SEQUENCE</scope>
    <source>
        <tissue evidence="10">Heart</tissue>
    </source>
</reference>
<sequence length="650" mass="73237">MRGARAGGGGGGAKKIMAKVTPPRSGYWRRRRLGLLVLLLGLLLLYRLRYHWGALTPGQLSTRVLGLQAEKEYFQLEGYKFVILGGSLHYFRVPREYWADRMLKMKALGLNTLTTYVPWNLHELQIGVYNFKSELDLEDYLTLAKDLDLWVILRPGPYICSELDLGGLPSWLLRDPNMRLRTTYSRFTQAVDKYFDVLMPKVIPHQYKNGGPIIAVQVENEYGGYNEDPSYMLYVKEALLSRGIVELLMTSDNTHGLRQGSVAGALVTVNFQKADSGLALLSELPADKPKMVMEYWTGWFDHWGDHHHVFSEGLIDIITALLLKDVSLNLYMFHGGTNFGFINGAQDFETYIADVTSYDYDAPLSEAGDYTEKYFNLRQIFTTYLGQTLPKVPVVTFKMAYGTVHLKEYISLWDALKFLQMPITSDTPINMENLPINSGSGQAFGYTLYSTVITSGGTLASENHVRDRAQVFVDGKSVGFLDYDNLELNIPEAEGKRKLSLLVENRGRVNYGLKLDQQRKGITGDIFLNDKPLRGFTIHPLEMKTNFIERLSAVDWAVTPQTPTVPGFFCGLLRVDSLPYDTFIKFPGWGKGVVFVNGLNLGRYWTVGPQQTLYLPAPWLHHGTNEIVIFEESKAGTIAEFSDTPDLGGV</sequence>
<comment type="catalytic activity">
    <reaction evidence="5">
        <text>Hydrolysis of terminal non-reducing beta-D-galactose residues in beta-D-galactosides.</text>
        <dbReference type="EC" id="3.2.1.23"/>
    </reaction>
</comment>
<dbReference type="AlphaFoldDB" id="V9KI32"/>
<comment type="similarity">
    <text evidence="1 6">Belongs to the glycosyl hydrolase 35 family.</text>
</comment>
<organism evidence="10">
    <name type="scientific">Callorhinchus milii</name>
    <name type="common">Ghost shark</name>
    <dbReference type="NCBI Taxonomy" id="7868"/>
    <lineage>
        <taxon>Eukaryota</taxon>
        <taxon>Metazoa</taxon>
        <taxon>Chordata</taxon>
        <taxon>Craniata</taxon>
        <taxon>Vertebrata</taxon>
        <taxon>Chondrichthyes</taxon>
        <taxon>Holocephali</taxon>
        <taxon>Chimaeriformes</taxon>
        <taxon>Callorhinchidae</taxon>
        <taxon>Callorhinchus</taxon>
    </lineage>
</organism>
<protein>
    <recommendedName>
        <fullName evidence="5">Beta-galactosidase</fullName>
        <ecNumber evidence="5">3.2.1.23</ecNumber>
    </recommendedName>
</protein>
<dbReference type="PANTHER" id="PTHR23421">
    <property type="entry name" value="BETA-GALACTOSIDASE RELATED"/>
    <property type="match status" value="1"/>
</dbReference>
<feature type="domain" description="Glycoside hydrolase 35 catalytic" evidence="7">
    <location>
        <begin position="74"/>
        <end position="383"/>
    </location>
</feature>
<name>V9KI32_CALMI</name>